<dbReference type="PROSITE" id="PS51450">
    <property type="entry name" value="LRR"/>
    <property type="match status" value="2"/>
</dbReference>
<evidence type="ECO:0000256" key="3">
    <source>
        <dbReference type="SAM" id="Phobius"/>
    </source>
</evidence>
<dbReference type="SUPFAM" id="SSF49265">
    <property type="entry name" value="Fibronectin type III"/>
    <property type="match status" value="1"/>
</dbReference>
<dbReference type="InterPro" id="IPR001611">
    <property type="entry name" value="Leu-rich_rpt"/>
</dbReference>
<dbReference type="Gene3D" id="2.60.40.10">
    <property type="entry name" value="Immunoglobulins"/>
    <property type="match status" value="1"/>
</dbReference>
<dbReference type="AlphaFoldDB" id="A0A4X2KL33"/>
<sequence>MLFLLLLSTMELGWAAPDSPPGKEGTVAPKAMATVFRVAQLGPREDNLSLSSLSCEEFNKTTTATLFLANRSLESFPPCLPRTLQSLDLSSNQLKELRDRDLRDLSSLQVLILRNNLIQELHFGETPVFESLETLDLSYNKLSSMPSCQTMVLRNLTWLSLVGNPILEIQPGAFSCFPSLRFLNLSVTLLGKNDQEGIQESAFAQRILGQVGERTPMHTMEVLDLSGTFLQEIQLGWTRDIPNLSFLYLKRMARLKSLDGEIFKATPNLKVLDCQDSQALSFVKTEIFEDTPHLQSLLLQNCNLSSFQPWTLDSSQVIFINLYGNPLTCSCDLSWLLSNTDKMVLSRSNDTICTPAEDPDSTFLSSLSLSQLYSMCLSKRNTTFIISSPPSLESSADNNSSNKPLSGSNQPVTLASFNFHKTEPTAYPNTTKENPILSKKATSNTLKLALPTHSVGRIAIIPTTVPTVGPSDLAIPPRTGRTAPTKLREENAINQSTIGPGISVSTSASTPFPRKHPRIPSLPHMVSTPQTNQRAQTTTEGHQSSASVIGIPIYMLDDYSEEEEEEEERKDVLKQDNLCDYHPCKHLQTPCDILQKSSRCQCPGLSGEDTIPDPPKLQEVSETTDTSTLIHWCAPNSVVRMYQLIYHREDRAEKQTVLKEIYAIAREHPLHGLSPSTTYNVCVLASNKAGLSLTRTSEWRKACTTFTTKPSFLFIFAGLCSTSGLLLLSTFILSVCLYKKCRTRHMEQYDTHLVSYKNPAFDYPLKLQTFN</sequence>
<keyword evidence="3" id="KW-0812">Transmembrane</keyword>
<feature type="chain" id="PRO_5021468784" description="Fibronectin type-III domain-containing protein" evidence="4">
    <location>
        <begin position="16"/>
        <end position="771"/>
    </location>
</feature>
<evidence type="ECO:0000313" key="7">
    <source>
        <dbReference type="Proteomes" id="UP000314987"/>
    </source>
</evidence>
<dbReference type="GeneID" id="114026622"/>
<evidence type="ECO:0000256" key="4">
    <source>
        <dbReference type="SAM" id="SignalP"/>
    </source>
</evidence>
<evidence type="ECO:0000256" key="1">
    <source>
        <dbReference type="ARBA" id="ARBA00022614"/>
    </source>
</evidence>
<dbReference type="Ensembl" id="ENSVURT00010011378.1">
    <property type="protein sequence ID" value="ENSVURP00010010040.1"/>
    <property type="gene ID" value="ENSVURG00010007755.1"/>
</dbReference>
<evidence type="ECO:0000256" key="2">
    <source>
        <dbReference type="ARBA" id="ARBA00022737"/>
    </source>
</evidence>
<dbReference type="InterPro" id="IPR003591">
    <property type="entry name" value="Leu-rich_rpt_typical-subtyp"/>
</dbReference>
<feature type="domain" description="Fibronectin type-III" evidence="5">
    <location>
        <begin position="611"/>
        <end position="711"/>
    </location>
</feature>
<dbReference type="Gene3D" id="3.80.10.10">
    <property type="entry name" value="Ribonuclease Inhibitor"/>
    <property type="match status" value="2"/>
</dbReference>
<reference evidence="6" key="2">
    <citation type="submission" date="2025-08" db="UniProtKB">
        <authorList>
            <consortium name="Ensembl"/>
        </authorList>
    </citation>
    <scope>IDENTIFICATION</scope>
</reference>
<name>A0A4X2KL33_VOMUR</name>
<keyword evidence="3" id="KW-1133">Transmembrane helix</keyword>
<proteinExistence type="predicted"/>
<dbReference type="PANTHER" id="PTHR24366">
    <property type="entry name" value="IG(IMMUNOGLOBULIN) AND LRR(LEUCINE RICH REPEAT) DOMAINS"/>
    <property type="match status" value="1"/>
</dbReference>
<accession>A0A4X2KL33</accession>
<dbReference type="InterPro" id="IPR032675">
    <property type="entry name" value="LRR_dom_sf"/>
</dbReference>
<feature type="transmembrane region" description="Helical" evidence="3">
    <location>
        <begin position="712"/>
        <end position="738"/>
    </location>
</feature>
<organism evidence="6 7">
    <name type="scientific">Vombatus ursinus</name>
    <name type="common">Common wombat</name>
    <dbReference type="NCBI Taxonomy" id="29139"/>
    <lineage>
        <taxon>Eukaryota</taxon>
        <taxon>Metazoa</taxon>
        <taxon>Chordata</taxon>
        <taxon>Craniata</taxon>
        <taxon>Vertebrata</taxon>
        <taxon>Euteleostomi</taxon>
        <taxon>Mammalia</taxon>
        <taxon>Metatheria</taxon>
        <taxon>Diprotodontia</taxon>
        <taxon>Vombatidae</taxon>
        <taxon>Vombatus</taxon>
    </lineage>
</organism>
<feature type="signal peptide" evidence="4">
    <location>
        <begin position="1"/>
        <end position="15"/>
    </location>
</feature>
<protein>
    <recommendedName>
        <fullName evidence="5">Fibronectin type-III domain-containing protein</fullName>
    </recommendedName>
</protein>
<dbReference type="PROSITE" id="PS50853">
    <property type="entry name" value="FN3"/>
    <property type="match status" value="1"/>
</dbReference>
<keyword evidence="1" id="KW-0433">Leucine-rich repeat</keyword>
<dbReference type="CTD" id="164312"/>
<dbReference type="RefSeq" id="XP_027696131.1">
    <property type="nucleotide sequence ID" value="XM_027840330.1"/>
</dbReference>
<gene>
    <name evidence="6" type="primary">LRRN4</name>
</gene>
<keyword evidence="3" id="KW-0472">Membrane</keyword>
<dbReference type="PANTHER" id="PTHR24366:SF171">
    <property type="entry name" value="LEUCINE RICH REPEAT NEURONAL 4"/>
    <property type="match status" value="1"/>
</dbReference>
<dbReference type="STRING" id="29139.ENSVURP00010010040"/>
<evidence type="ECO:0000259" key="5">
    <source>
        <dbReference type="PROSITE" id="PS50853"/>
    </source>
</evidence>
<dbReference type="SMART" id="SM00369">
    <property type="entry name" value="LRR_TYP"/>
    <property type="match status" value="5"/>
</dbReference>
<dbReference type="CDD" id="cd00063">
    <property type="entry name" value="FN3"/>
    <property type="match status" value="1"/>
</dbReference>
<dbReference type="PRINTS" id="PR00019">
    <property type="entry name" value="LEURICHRPT"/>
</dbReference>
<dbReference type="SUPFAM" id="SSF52058">
    <property type="entry name" value="L domain-like"/>
    <property type="match status" value="1"/>
</dbReference>
<reference evidence="7" key="1">
    <citation type="submission" date="2018-12" db="EMBL/GenBank/DDBJ databases">
        <authorList>
            <person name="Yazar S."/>
        </authorList>
    </citation>
    <scope>NUCLEOTIDE SEQUENCE [LARGE SCALE GENOMIC DNA]</scope>
</reference>
<keyword evidence="2" id="KW-0677">Repeat</keyword>
<keyword evidence="7" id="KW-1185">Reference proteome</keyword>
<dbReference type="InterPro" id="IPR003961">
    <property type="entry name" value="FN3_dom"/>
</dbReference>
<dbReference type="OMA" id="LTQQGPW"/>
<reference evidence="6" key="3">
    <citation type="submission" date="2025-09" db="UniProtKB">
        <authorList>
            <consortium name="Ensembl"/>
        </authorList>
    </citation>
    <scope>IDENTIFICATION</scope>
</reference>
<evidence type="ECO:0000313" key="6">
    <source>
        <dbReference type="Ensembl" id="ENSVURP00010010040.1"/>
    </source>
</evidence>
<keyword evidence="4" id="KW-0732">Signal</keyword>
<dbReference type="GeneTree" id="ENSGT00940000161448"/>
<dbReference type="Proteomes" id="UP000314987">
    <property type="component" value="Unassembled WGS sequence"/>
</dbReference>
<dbReference type="InterPro" id="IPR036116">
    <property type="entry name" value="FN3_sf"/>
</dbReference>
<dbReference type="OrthoDB" id="676979at2759"/>
<dbReference type="Pfam" id="PF00041">
    <property type="entry name" value="fn3"/>
    <property type="match status" value="1"/>
</dbReference>
<dbReference type="InterPro" id="IPR013783">
    <property type="entry name" value="Ig-like_fold"/>
</dbReference>
<dbReference type="SMART" id="SM00060">
    <property type="entry name" value="FN3"/>
    <property type="match status" value="1"/>
</dbReference>
<dbReference type="Pfam" id="PF13855">
    <property type="entry name" value="LRR_8"/>
    <property type="match status" value="1"/>
</dbReference>